<dbReference type="EMBL" id="BAAAUG010000055">
    <property type="protein sequence ID" value="GAA3108688.1"/>
    <property type="molecule type" value="Genomic_DNA"/>
</dbReference>
<keyword evidence="3" id="KW-1185">Reference proteome</keyword>
<feature type="domain" description="Lipoyl-binding" evidence="1">
    <location>
        <begin position="4"/>
        <end position="79"/>
    </location>
</feature>
<dbReference type="SUPFAM" id="SSF51230">
    <property type="entry name" value="Single hybrid motif"/>
    <property type="match status" value="1"/>
</dbReference>
<evidence type="ECO:0000313" key="3">
    <source>
        <dbReference type="Proteomes" id="UP001501637"/>
    </source>
</evidence>
<dbReference type="PANTHER" id="PTHR43689:SF8">
    <property type="entry name" value="ALPHA_BETA-HYDROLASES SUPERFAMILY PROTEIN"/>
    <property type="match status" value="1"/>
</dbReference>
<dbReference type="Gene3D" id="2.40.50.100">
    <property type="match status" value="1"/>
</dbReference>
<dbReference type="PANTHER" id="PTHR43689">
    <property type="entry name" value="HYDROLASE"/>
    <property type="match status" value="1"/>
</dbReference>
<evidence type="ECO:0000259" key="1">
    <source>
        <dbReference type="PROSITE" id="PS50968"/>
    </source>
</evidence>
<dbReference type="InterPro" id="IPR029058">
    <property type="entry name" value="AB_hydrolase_fold"/>
</dbReference>
<dbReference type="InterPro" id="IPR000089">
    <property type="entry name" value="Biotin_lipoyl"/>
</dbReference>
<dbReference type="RefSeq" id="WP_344521826.1">
    <property type="nucleotide sequence ID" value="NZ_BAAAUG010000055.1"/>
</dbReference>
<dbReference type="Proteomes" id="UP001501637">
    <property type="component" value="Unassembled WGS sequence"/>
</dbReference>
<organism evidence="2 3">
    <name type="scientific">Streptomyces rectiviolaceus</name>
    <dbReference type="NCBI Taxonomy" id="332591"/>
    <lineage>
        <taxon>Bacteria</taxon>
        <taxon>Bacillati</taxon>
        <taxon>Actinomycetota</taxon>
        <taxon>Actinomycetes</taxon>
        <taxon>Kitasatosporales</taxon>
        <taxon>Streptomycetaceae</taxon>
        <taxon>Streptomyces</taxon>
    </lineage>
</organism>
<dbReference type="SUPFAM" id="SSF53474">
    <property type="entry name" value="alpha/beta-Hydrolases"/>
    <property type="match status" value="1"/>
</dbReference>
<dbReference type="Pfam" id="PF00561">
    <property type="entry name" value="Abhydrolase_1"/>
    <property type="match status" value="1"/>
</dbReference>
<dbReference type="NCBIfam" id="NF011457">
    <property type="entry name" value="PRK14875.1"/>
    <property type="match status" value="1"/>
</dbReference>
<name>A0ABP6MJC7_9ACTN</name>
<proteinExistence type="predicted"/>
<comment type="caution">
    <text evidence="2">The sequence shown here is derived from an EMBL/GenBank/DDBJ whole genome shotgun (WGS) entry which is preliminary data.</text>
</comment>
<evidence type="ECO:0000313" key="2">
    <source>
        <dbReference type="EMBL" id="GAA3108688.1"/>
    </source>
</evidence>
<dbReference type="CDD" id="cd06849">
    <property type="entry name" value="lipoyl_domain"/>
    <property type="match status" value="1"/>
</dbReference>
<dbReference type="PRINTS" id="PR00111">
    <property type="entry name" value="ABHYDROLASE"/>
</dbReference>
<accession>A0ABP6MJC7</accession>
<reference evidence="3" key="1">
    <citation type="journal article" date="2019" name="Int. J. Syst. Evol. Microbiol.">
        <title>The Global Catalogue of Microorganisms (GCM) 10K type strain sequencing project: providing services to taxonomists for standard genome sequencing and annotation.</title>
        <authorList>
            <consortium name="The Broad Institute Genomics Platform"/>
            <consortium name="The Broad Institute Genome Sequencing Center for Infectious Disease"/>
            <person name="Wu L."/>
            <person name="Ma J."/>
        </authorList>
    </citation>
    <scope>NUCLEOTIDE SEQUENCE [LARGE SCALE GENOMIC DNA]</scope>
    <source>
        <strain evidence="3">JCM 9092</strain>
    </source>
</reference>
<sequence>MPFIERVTMPKWGLSMKTGKITEWIAQEGDEVEEGDDLAEIDTDKIAGTLEASRGGVLRRIVADAGGEAPVGCVIAVIAGPDVPEDEIERVAAEAREQLARGVPAEDEGSPVSGIAEVGGRALAYATSGGGAEEVVLVHGFGGDKNSWLFVQEPLAARHTVYALDLPGHGESGKEVGDGSLASLATAVTGFLDALGIERAHLVGHSLGGAVVTAVAAGVPDRVGSLTLIAPAGYGPDVDASYLRGFAEAGTRRELRPHLRKLFADEGLVTRQLVDDLLKYKRLDGVDAALRTLLPTLVAPDGGAALDVSSLLPRGVRTVAVWGGADQVIPASNAASLEGRAAVRVIEGVGHMAQMEAPSEVVAAVEAAVEG</sequence>
<dbReference type="InterPro" id="IPR011053">
    <property type="entry name" value="Single_hybrid_motif"/>
</dbReference>
<protein>
    <submittedName>
        <fullName evidence="2">Acetoin dehydrogenase dihydrolipoyllysine-residue acetyltransferase subunit</fullName>
    </submittedName>
</protein>
<dbReference type="PROSITE" id="PS50968">
    <property type="entry name" value="BIOTINYL_LIPOYL"/>
    <property type="match status" value="1"/>
</dbReference>
<dbReference type="InterPro" id="IPR000073">
    <property type="entry name" value="AB_hydrolase_1"/>
</dbReference>
<dbReference type="Gene3D" id="3.40.50.1820">
    <property type="entry name" value="alpha/beta hydrolase"/>
    <property type="match status" value="1"/>
</dbReference>
<dbReference type="Pfam" id="PF00364">
    <property type="entry name" value="Biotin_lipoyl"/>
    <property type="match status" value="1"/>
</dbReference>
<gene>
    <name evidence="2" type="ORF">GCM10010449_34220</name>
</gene>